<dbReference type="SUPFAM" id="SSF102198">
    <property type="entry name" value="Putative cyclase"/>
    <property type="match status" value="1"/>
</dbReference>
<dbReference type="Gene3D" id="3.50.30.50">
    <property type="entry name" value="Putative cyclase"/>
    <property type="match status" value="1"/>
</dbReference>
<dbReference type="Proteomes" id="UP000199652">
    <property type="component" value="Unassembled WGS sequence"/>
</dbReference>
<sequence>MFMFLSHPLDPEGYAWPGEPVVKVTQCTDVTEDCPFCSFVSELPNHCGTHMDAPRHFVKDGLDINELSIDYFCHTEVALLDIPKGPAQGIYKEDLEPYADILAKVSFVLIRTGMEQYRDTDQNLYQNEGAYIAPSAGDYLTENFPNLKGVGMDFLAIGSASADCPEGELPPDCHRHMLGYYTGKFVTGVEDMHLSEIPAGAKITRFFNAPLRIKGLDSSQVVCIAEIEA</sequence>
<dbReference type="AlphaFoldDB" id="A0A1H3AK16"/>
<accession>A0A1H3AK16</accession>
<organism evidence="1 2">
    <name type="scientific">Eubacterium barkeri</name>
    <name type="common">Clostridium barkeri</name>
    <dbReference type="NCBI Taxonomy" id="1528"/>
    <lineage>
        <taxon>Bacteria</taxon>
        <taxon>Bacillati</taxon>
        <taxon>Bacillota</taxon>
        <taxon>Clostridia</taxon>
        <taxon>Eubacteriales</taxon>
        <taxon>Eubacteriaceae</taxon>
        <taxon>Eubacterium</taxon>
    </lineage>
</organism>
<dbReference type="GO" id="GO:0004061">
    <property type="term" value="F:arylformamidase activity"/>
    <property type="evidence" value="ECO:0007669"/>
    <property type="project" value="InterPro"/>
</dbReference>
<dbReference type="InterPro" id="IPR007325">
    <property type="entry name" value="KFase/CYL"/>
</dbReference>
<dbReference type="GO" id="GO:0019441">
    <property type="term" value="P:L-tryptophan catabolic process to kynurenine"/>
    <property type="evidence" value="ECO:0007669"/>
    <property type="project" value="InterPro"/>
</dbReference>
<dbReference type="OrthoDB" id="9796085at2"/>
<dbReference type="RefSeq" id="WP_090242275.1">
    <property type="nucleotide sequence ID" value="NZ_FNOU01000001.1"/>
</dbReference>
<proteinExistence type="predicted"/>
<gene>
    <name evidence="1" type="ORF">SAMN04488579_10171</name>
</gene>
<dbReference type="PANTHER" id="PTHR31118">
    <property type="entry name" value="CYCLASE-LIKE PROTEIN 2"/>
    <property type="match status" value="1"/>
</dbReference>
<evidence type="ECO:0000313" key="2">
    <source>
        <dbReference type="Proteomes" id="UP000199652"/>
    </source>
</evidence>
<evidence type="ECO:0000313" key="1">
    <source>
        <dbReference type="EMBL" id="SDX29945.1"/>
    </source>
</evidence>
<dbReference type="EMBL" id="FNOU01000001">
    <property type="protein sequence ID" value="SDX29945.1"/>
    <property type="molecule type" value="Genomic_DNA"/>
</dbReference>
<reference evidence="2" key="1">
    <citation type="submission" date="2016-10" db="EMBL/GenBank/DDBJ databases">
        <authorList>
            <person name="Varghese N."/>
            <person name="Submissions S."/>
        </authorList>
    </citation>
    <scope>NUCLEOTIDE SEQUENCE [LARGE SCALE GENOMIC DNA]</scope>
    <source>
        <strain evidence="2">VPI 5359</strain>
    </source>
</reference>
<protein>
    <submittedName>
        <fullName evidence="1">Kynurenine formamidase</fullName>
    </submittedName>
</protein>
<dbReference type="Pfam" id="PF04199">
    <property type="entry name" value="Cyclase"/>
    <property type="match status" value="1"/>
</dbReference>
<name>A0A1H3AK16_EUBBA</name>
<dbReference type="STRING" id="1528.SAMN04488579_10171"/>
<keyword evidence="2" id="KW-1185">Reference proteome</keyword>
<dbReference type="PANTHER" id="PTHR31118:SF32">
    <property type="entry name" value="KYNURENINE FORMAMIDASE"/>
    <property type="match status" value="1"/>
</dbReference>
<dbReference type="InterPro" id="IPR037175">
    <property type="entry name" value="KFase_sf"/>
</dbReference>